<dbReference type="InterPro" id="IPR016181">
    <property type="entry name" value="Acyl_CoA_acyltransferase"/>
</dbReference>
<accession>A0A850NS07</accession>
<dbReference type="SUPFAM" id="SSF55729">
    <property type="entry name" value="Acyl-CoA N-acyltransferases (Nat)"/>
    <property type="match status" value="1"/>
</dbReference>
<dbReference type="AlphaFoldDB" id="A0A850NS07"/>
<proteinExistence type="predicted"/>
<organism evidence="2 3">
    <name type="scientific">Endobacter medicaginis</name>
    <dbReference type="NCBI Taxonomy" id="1181271"/>
    <lineage>
        <taxon>Bacteria</taxon>
        <taxon>Pseudomonadati</taxon>
        <taxon>Pseudomonadota</taxon>
        <taxon>Alphaproteobacteria</taxon>
        <taxon>Acetobacterales</taxon>
        <taxon>Acetobacteraceae</taxon>
        <taxon>Endobacter</taxon>
    </lineage>
</organism>
<feature type="domain" description="N-acetyltransferase" evidence="1">
    <location>
        <begin position="11"/>
        <end position="169"/>
    </location>
</feature>
<evidence type="ECO:0000259" key="1">
    <source>
        <dbReference type="PROSITE" id="PS51186"/>
    </source>
</evidence>
<dbReference type="Gene3D" id="3.40.630.30">
    <property type="match status" value="1"/>
</dbReference>
<comment type="caution">
    <text evidence="2">The sequence shown here is derived from an EMBL/GenBank/DDBJ whole genome shotgun (WGS) entry which is preliminary data.</text>
</comment>
<dbReference type="Proteomes" id="UP000565205">
    <property type="component" value="Unassembled WGS sequence"/>
</dbReference>
<protein>
    <submittedName>
        <fullName evidence="2">GNAT family N-acetyltransferase</fullName>
    </submittedName>
</protein>
<dbReference type="GO" id="GO:1990189">
    <property type="term" value="F:protein N-terminal-serine acetyltransferase activity"/>
    <property type="evidence" value="ECO:0007669"/>
    <property type="project" value="TreeGrafter"/>
</dbReference>
<dbReference type="EMBL" id="JABXXQ010000113">
    <property type="protein sequence ID" value="NVN30172.1"/>
    <property type="molecule type" value="Genomic_DNA"/>
</dbReference>
<dbReference type="InterPro" id="IPR000182">
    <property type="entry name" value="GNAT_dom"/>
</dbReference>
<dbReference type="PROSITE" id="PS51186">
    <property type="entry name" value="GNAT"/>
    <property type="match status" value="1"/>
</dbReference>
<dbReference type="PANTHER" id="PTHR43441">
    <property type="entry name" value="RIBOSOMAL-PROTEIN-SERINE ACETYLTRANSFERASE"/>
    <property type="match status" value="1"/>
</dbReference>
<evidence type="ECO:0000313" key="2">
    <source>
        <dbReference type="EMBL" id="NVN30172.1"/>
    </source>
</evidence>
<keyword evidence="2" id="KW-0808">Transferase</keyword>
<dbReference type="InterPro" id="IPR051908">
    <property type="entry name" value="Ribosomal_N-acetyltransferase"/>
</dbReference>
<evidence type="ECO:0000313" key="3">
    <source>
        <dbReference type="Proteomes" id="UP000565205"/>
    </source>
</evidence>
<gene>
    <name evidence="2" type="ORF">HUK83_07480</name>
</gene>
<dbReference type="Pfam" id="PF13302">
    <property type="entry name" value="Acetyltransf_3"/>
    <property type="match status" value="1"/>
</dbReference>
<sequence>MTVPQAVRHRLALRPRVPSDADALFSTMADPDAMRWWSRAPFEHIEDLRAYFTDDDPSDWRSWAILRADEEVAIGFVAAGRRRDGVSEIGYLLARRAQGHGYAREAVAMLIERLFAEGQRRVFADTDPDNQPSISLLTALGFTLEGRLRAEWQTHIGVRDSLIYGLLADEWSSQAARWVGP</sequence>
<reference evidence="2 3" key="1">
    <citation type="submission" date="2020-06" db="EMBL/GenBank/DDBJ databases">
        <title>Description of novel acetic acid bacteria.</title>
        <authorList>
            <person name="Sombolestani A."/>
        </authorList>
    </citation>
    <scope>NUCLEOTIDE SEQUENCE [LARGE SCALE GENOMIC DNA]</scope>
    <source>
        <strain evidence="2 3">LMG 26838</strain>
    </source>
</reference>
<name>A0A850NS07_9PROT</name>
<dbReference type="PANTHER" id="PTHR43441:SF6">
    <property type="entry name" value="N-ACETYLTRANSFERASE DOMAIN-CONTAINING PROTEIN"/>
    <property type="match status" value="1"/>
</dbReference>
<dbReference type="GO" id="GO:0008999">
    <property type="term" value="F:protein-N-terminal-alanine acetyltransferase activity"/>
    <property type="evidence" value="ECO:0007669"/>
    <property type="project" value="TreeGrafter"/>
</dbReference>
<dbReference type="GO" id="GO:0005737">
    <property type="term" value="C:cytoplasm"/>
    <property type="evidence" value="ECO:0007669"/>
    <property type="project" value="TreeGrafter"/>
</dbReference>
<dbReference type="RefSeq" id="WP_176623482.1">
    <property type="nucleotide sequence ID" value="NZ_JABXXQ010000113.1"/>
</dbReference>